<protein>
    <submittedName>
        <fullName evidence="1">Uncharacterized protein</fullName>
    </submittedName>
</protein>
<proteinExistence type="predicted"/>
<gene>
    <name evidence="1" type="ORF">SMACR_12738</name>
</gene>
<evidence type="ECO:0000313" key="2">
    <source>
        <dbReference type="Proteomes" id="UP000433876"/>
    </source>
</evidence>
<reference evidence="1 2" key="1">
    <citation type="submission" date="2017-07" db="EMBL/GenBank/DDBJ databases">
        <title>Genome sequence of the Sordaria macrospora wild type strain R19027.</title>
        <authorList>
            <person name="Nowrousian M."/>
            <person name="Teichert I."/>
            <person name="Kueck U."/>
        </authorList>
    </citation>
    <scope>NUCLEOTIDE SEQUENCE [LARGE SCALE GENOMIC DNA]</scope>
    <source>
        <strain evidence="1 2">R19027</strain>
        <tissue evidence="1">Mycelium</tissue>
    </source>
</reference>
<dbReference type="EMBL" id="NMPR01000002">
    <property type="protein sequence ID" value="KAA8636670.1"/>
    <property type="molecule type" value="Genomic_DNA"/>
</dbReference>
<sequence length="50" mass="5640">MLRLFPRHAYSQAKAGSAVQPHIFPHALKLPVSLEPPFHIVNVDGKETRH</sequence>
<name>A0A8S9A6A2_SORMA</name>
<accession>A0A8S9A6A2</accession>
<dbReference type="AlphaFoldDB" id="A0A8S9A6A2"/>
<dbReference type="Proteomes" id="UP000433876">
    <property type="component" value="Unassembled WGS sequence"/>
</dbReference>
<organism evidence="1 2">
    <name type="scientific">Sordaria macrospora</name>
    <dbReference type="NCBI Taxonomy" id="5147"/>
    <lineage>
        <taxon>Eukaryota</taxon>
        <taxon>Fungi</taxon>
        <taxon>Dikarya</taxon>
        <taxon>Ascomycota</taxon>
        <taxon>Pezizomycotina</taxon>
        <taxon>Sordariomycetes</taxon>
        <taxon>Sordariomycetidae</taxon>
        <taxon>Sordariales</taxon>
        <taxon>Sordariaceae</taxon>
        <taxon>Sordaria</taxon>
    </lineage>
</organism>
<evidence type="ECO:0000313" key="1">
    <source>
        <dbReference type="EMBL" id="KAA8636670.1"/>
    </source>
</evidence>
<comment type="caution">
    <text evidence="1">The sequence shown here is derived from an EMBL/GenBank/DDBJ whole genome shotgun (WGS) entry which is preliminary data.</text>
</comment>